<dbReference type="Gene3D" id="1.10.10.1320">
    <property type="entry name" value="Anti-sigma factor, zinc-finger domain"/>
    <property type="match status" value="1"/>
</dbReference>
<sequence length="142" mass="16372">MKCEFIQYQLGAYIAGELPPESSLIIERHLRTCPACQAWLEEVQELAQIWQQPDTEPQLDFPDMTADIMNEIRQMPPLYKRQASRMKPKDSRRMMIAHFGVAACIAFCLFQFGVFEHLQTGITHATEIFSSSVDHILKEGKR</sequence>
<dbReference type="InterPro" id="IPR027383">
    <property type="entry name" value="Znf_put"/>
</dbReference>
<comment type="similarity">
    <text evidence="1">Belongs to the zinc-associated anti-sigma factor (ZAS) superfamily. Anti-sigma-W factor family.</text>
</comment>
<evidence type="ECO:0000259" key="4">
    <source>
        <dbReference type="Pfam" id="PF13490"/>
    </source>
</evidence>
<keyword evidence="3" id="KW-1133">Transmembrane helix</keyword>
<dbReference type="Proteomes" id="UP001343257">
    <property type="component" value="Unassembled WGS sequence"/>
</dbReference>
<evidence type="ECO:0000256" key="2">
    <source>
        <dbReference type="ARBA" id="ARBA00024438"/>
    </source>
</evidence>
<dbReference type="EMBL" id="JARTLD010000079">
    <property type="protein sequence ID" value="MED5020758.1"/>
    <property type="molecule type" value="Genomic_DNA"/>
</dbReference>
<dbReference type="Pfam" id="PF13490">
    <property type="entry name" value="zf-HC2"/>
    <property type="match status" value="1"/>
</dbReference>
<feature type="domain" description="Putative zinc-finger" evidence="4">
    <location>
        <begin position="3"/>
        <end position="37"/>
    </location>
</feature>
<proteinExistence type="inferred from homology"/>
<accession>A0ABU6Q0V2</accession>
<organism evidence="5 6">
    <name type="scientific">Paenibacillus chibensis</name>
    <dbReference type="NCBI Taxonomy" id="59846"/>
    <lineage>
        <taxon>Bacteria</taxon>
        <taxon>Bacillati</taxon>
        <taxon>Bacillota</taxon>
        <taxon>Bacilli</taxon>
        <taxon>Bacillales</taxon>
        <taxon>Paenibacillaceae</taxon>
        <taxon>Paenibacillus</taxon>
    </lineage>
</organism>
<dbReference type="InterPro" id="IPR041916">
    <property type="entry name" value="Anti_sigma_zinc_sf"/>
</dbReference>
<name>A0ABU6Q0V2_9BACL</name>
<keyword evidence="3" id="KW-0812">Transmembrane</keyword>
<evidence type="ECO:0000256" key="3">
    <source>
        <dbReference type="SAM" id="Phobius"/>
    </source>
</evidence>
<evidence type="ECO:0000256" key="1">
    <source>
        <dbReference type="ARBA" id="ARBA00024353"/>
    </source>
</evidence>
<evidence type="ECO:0000313" key="6">
    <source>
        <dbReference type="Proteomes" id="UP001343257"/>
    </source>
</evidence>
<evidence type="ECO:0000313" key="5">
    <source>
        <dbReference type="EMBL" id="MED5020758.1"/>
    </source>
</evidence>
<keyword evidence="6" id="KW-1185">Reference proteome</keyword>
<gene>
    <name evidence="5" type="ORF">P9847_26205</name>
</gene>
<keyword evidence="3" id="KW-0472">Membrane</keyword>
<comment type="caution">
    <text evidence="5">The sequence shown here is derived from an EMBL/GenBank/DDBJ whole genome shotgun (WGS) entry which is preliminary data.</text>
</comment>
<reference evidence="5 6" key="1">
    <citation type="submission" date="2023-03" db="EMBL/GenBank/DDBJ databases">
        <title>Bacillus Genome Sequencing.</title>
        <authorList>
            <person name="Dunlap C."/>
        </authorList>
    </citation>
    <scope>NUCLEOTIDE SEQUENCE [LARGE SCALE GENOMIC DNA]</scope>
    <source>
        <strain evidence="5 6">NRS-52</strain>
    </source>
</reference>
<dbReference type="RefSeq" id="WP_328282187.1">
    <property type="nucleotide sequence ID" value="NZ_JARTLD010000079.1"/>
</dbReference>
<feature type="transmembrane region" description="Helical" evidence="3">
    <location>
        <begin position="95"/>
        <end position="114"/>
    </location>
</feature>
<protein>
    <recommendedName>
        <fullName evidence="2">Anti-sigma-W factor RsiW</fullName>
    </recommendedName>
</protein>